<keyword evidence="1" id="KW-0472">Membrane</keyword>
<name>A0A1X0RHW1_RHIZD</name>
<organism evidence="2">
    <name type="scientific">Rhizopus microsporus var. microsporus</name>
    <dbReference type="NCBI Taxonomy" id="86635"/>
    <lineage>
        <taxon>Eukaryota</taxon>
        <taxon>Fungi</taxon>
        <taxon>Fungi incertae sedis</taxon>
        <taxon>Mucoromycota</taxon>
        <taxon>Mucoromycotina</taxon>
        <taxon>Mucoromycetes</taxon>
        <taxon>Mucorales</taxon>
        <taxon>Mucorineae</taxon>
        <taxon>Rhizopodaceae</taxon>
        <taxon>Rhizopus</taxon>
    </lineage>
</organism>
<keyword evidence="1" id="KW-0812">Transmembrane</keyword>
<feature type="transmembrane region" description="Helical" evidence="1">
    <location>
        <begin position="80"/>
        <end position="104"/>
    </location>
</feature>
<protein>
    <submittedName>
        <fullName evidence="2">Uncharacterized protein</fullName>
    </submittedName>
</protein>
<dbReference type="AlphaFoldDB" id="A0A1X0RHW1"/>
<sequence length="128" mass="14379">CFPSNQTFHNIFPEECDPLSSLLLLQLSVCLVLPWHLQFTINVALLMVFLVMIFLVMVFLVMVPLTVFSRPELSRTILKLLGVLLVVVCPAMALQMLLVMIVVICTREDAYSKNYSVVHAVSLLIGQT</sequence>
<evidence type="ECO:0000256" key="1">
    <source>
        <dbReference type="SAM" id="Phobius"/>
    </source>
</evidence>
<reference evidence="2" key="1">
    <citation type="journal article" date="2016" name="Proc. Natl. Acad. Sci. U.S.A.">
        <title>Lipid metabolic changes in an early divergent fungus govern the establishment of a mutualistic symbiosis with endobacteria.</title>
        <authorList>
            <person name="Lastovetsky O.A."/>
            <person name="Gaspar M.L."/>
            <person name="Mondo S.J."/>
            <person name="LaButti K.M."/>
            <person name="Sandor L."/>
            <person name="Grigoriev I.V."/>
            <person name="Henry S.A."/>
            <person name="Pawlowska T.E."/>
        </authorList>
    </citation>
    <scope>NUCLEOTIDE SEQUENCE [LARGE SCALE GENOMIC DNA]</scope>
    <source>
        <strain evidence="2">ATCC 52814</strain>
    </source>
</reference>
<accession>A0A1X0RHW1</accession>
<proteinExistence type="predicted"/>
<feature type="transmembrane region" description="Helical" evidence="1">
    <location>
        <begin position="43"/>
        <end position="68"/>
    </location>
</feature>
<dbReference type="VEuPathDB" id="FungiDB:BCV72DRAFT_76703"/>
<dbReference type="EMBL" id="KV921855">
    <property type="protein sequence ID" value="ORE11653.1"/>
    <property type="molecule type" value="Genomic_DNA"/>
</dbReference>
<evidence type="ECO:0000313" key="2">
    <source>
        <dbReference type="EMBL" id="ORE11653.1"/>
    </source>
</evidence>
<keyword evidence="1" id="KW-1133">Transmembrane helix</keyword>
<gene>
    <name evidence="2" type="ORF">BCV72DRAFT_76703</name>
</gene>
<feature type="non-terminal residue" evidence="2">
    <location>
        <position position="1"/>
    </location>
</feature>
<dbReference type="Proteomes" id="UP000242414">
    <property type="component" value="Unassembled WGS sequence"/>
</dbReference>
<feature type="transmembrane region" description="Helical" evidence="1">
    <location>
        <begin position="19"/>
        <end position="37"/>
    </location>
</feature>